<evidence type="ECO:0000313" key="3">
    <source>
        <dbReference type="Proteomes" id="UP000241769"/>
    </source>
</evidence>
<organism evidence="2 3">
    <name type="scientific">Planoprotostelium fungivorum</name>
    <dbReference type="NCBI Taxonomy" id="1890364"/>
    <lineage>
        <taxon>Eukaryota</taxon>
        <taxon>Amoebozoa</taxon>
        <taxon>Evosea</taxon>
        <taxon>Variosea</taxon>
        <taxon>Cavosteliida</taxon>
        <taxon>Cavosteliaceae</taxon>
        <taxon>Planoprotostelium</taxon>
    </lineage>
</organism>
<dbReference type="AlphaFoldDB" id="A0A2P6N5P8"/>
<evidence type="ECO:0000256" key="1">
    <source>
        <dbReference type="SAM" id="MobiDB-lite"/>
    </source>
</evidence>
<keyword evidence="3" id="KW-1185">Reference proteome</keyword>
<dbReference type="EMBL" id="MDYQ01000190">
    <property type="protein sequence ID" value="PRP79258.1"/>
    <property type="molecule type" value="Genomic_DNA"/>
</dbReference>
<gene>
    <name evidence="2" type="ORF">PROFUN_14241</name>
</gene>
<dbReference type="InParanoid" id="A0A2P6N5P8"/>
<name>A0A2P6N5P8_9EUKA</name>
<evidence type="ECO:0000313" key="2">
    <source>
        <dbReference type="EMBL" id="PRP79258.1"/>
    </source>
</evidence>
<accession>A0A2P6N5P8</accession>
<comment type="caution">
    <text evidence="2">The sequence shown here is derived from an EMBL/GenBank/DDBJ whole genome shotgun (WGS) entry which is preliminary data.</text>
</comment>
<sequence length="66" mass="7490">MLGGNRMEAPPQRYLPNAPVLHFLFSGVPTFITVQPLGPPRPRYHSTHKDQIPSGRNLTFHRTPED</sequence>
<feature type="region of interest" description="Disordered" evidence="1">
    <location>
        <begin position="38"/>
        <end position="66"/>
    </location>
</feature>
<reference evidence="2 3" key="1">
    <citation type="journal article" date="2018" name="Genome Biol. Evol.">
        <title>Multiple Roots of Fruiting Body Formation in Amoebozoa.</title>
        <authorList>
            <person name="Hillmann F."/>
            <person name="Forbes G."/>
            <person name="Novohradska S."/>
            <person name="Ferling I."/>
            <person name="Riege K."/>
            <person name="Groth M."/>
            <person name="Westermann M."/>
            <person name="Marz M."/>
            <person name="Spaller T."/>
            <person name="Winckler T."/>
            <person name="Schaap P."/>
            <person name="Glockner G."/>
        </authorList>
    </citation>
    <scope>NUCLEOTIDE SEQUENCE [LARGE SCALE GENOMIC DNA]</scope>
    <source>
        <strain evidence="2 3">Jena</strain>
    </source>
</reference>
<protein>
    <submittedName>
        <fullName evidence="2">Uncharacterized protein</fullName>
    </submittedName>
</protein>
<dbReference type="Proteomes" id="UP000241769">
    <property type="component" value="Unassembled WGS sequence"/>
</dbReference>
<proteinExistence type="predicted"/>